<name>A0ABZ2Y7C5_9FIRM</name>
<dbReference type="Proteomes" id="UP001486565">
    <property type="component" value="Chromosome"/>
</dbReference>
<sequence length="159" mass="18339">MRKVVVNSTPLISLYKIDNLNLLKLLYDQVYIPYGVYEELSVESKDNFLDNADFVILKKIQNEEAKKFFKTSLHKGEVEVMILAEEINADLCIIDDLLARKYAKYLGLKITGTMGILIKAKEKGYINQIKPLLDQLIYNNIYIDNNLYVKVLDIANETE</sequence>
<organism evidence="1 2">
    <name type="scientific">Defluviitalea saccharophila</name>
    <dbReference type="NCBI Taxonomy" id="879970"/>
    <lineage>
        <taxon>Bacteria</taxon>
        <taxon>Bacillati</taxon>
        <taxon>Bacillota</taxon>
        <taxon>Clostridia</taxon>
        <taxon>Lachnospirales</taxon>
        <taxon>Defluviitaleaceae</taxon>
        <taxon>Defluviitalea</taxon>
    </lineage>
</organism>
<accession>A0ABZ2Y7C5</accession>
<dbReference type="RefSeq" id="WP_341878217.1">
    <property type="nucleotide sequence ID" value="NZ_CP121687.1"/>
</dbReference>
<dbReference type="PANTHER" id="PTHR39550">
    <property type="entry name" value="SLL0658 PROTEIN"/>
    <property type="match status" value="1"/>
</dbReference>
<dbReference type="InterPro" id="IPR021799">
    <property type="entry name" value="PIN-like_prokaryotic"/>
</dbReference>
<protein>
    <submittedName>
        <fullName evidence="1">DUF3368 domain-containing protein</fullName>
    </submittedName>
</protein>
<dbReference type="Pfam" id="PF11848">
    <property type="entry name" value="DUF3368"/>
    <property type="match status" value="1"/>
</dbReference>
<evidence type="ECO:0000313" key="2">
    <source>
        <dbReference type="Proteomes" id="UP001486565"/>
    </source>
</evidence>
<reference evidence="1 2" key="1">
    <citation type="submission" date="2023-03" db="EMBL/GenBank/DDBJ databases">
        <title>Novel Species.</title>
        <authorList>
            <person name="Ma S."/>
        </authorList>
    </citation>
    <scope>NUCLEOTIDE SEQUENCE [LARGE SCALE GENOMIC DNA]</scope>
    <source>
        <strain evidence="1 2">LIND6LT2</strain>
    </source>
</reference>
<dbReference type="EMBL" id="CP121687">
    <property type="protein sequence ID" value="WZL71253.1"/>
    <property type="molecule type" value="Genomic_DNA"/>
</dbReference>
<gene>
    <name evidence="1" type="ORF">QBE51_07015</name>
</gene>
<keyword evidence="2" id="KW-1185">Reference proteome</keyword>
<dbReference type="PANTHER" id="PTHR39550:SF1">
    <property type="entry name" value="SLL0658 PROTEIN"/>
    <property type="match status" value="1"/>
</dbReference>
<proteinExistence type="predicted"/>
<evidence type="ECO:0000313" key="1">
    <source>
        <dbReference type="EMBL" id="WZL71253.1"/>
    </source>
</evidence>